<dbReference type="GO" id="GO:0005524">
    <property type="term" value="F:ATP binding"/>
    <property type="evidence" value="ECO:0007669"/>
    <property type="project" value="UniProtKB-KW"/>
</dbReference>
<dbReference type="PANTHER" id="PTHR11772:SF23">
    <property type="entry name" value="ASPARAGINE SYNTHETASE [GLUTAMINE-HYDROLYZING]"/>
    <property type="match status" value="1"/>
</dbReference>
<evidence type="ECO:0000313" key="6">
    <source>
        <dbReference type="Proteomes" id="UP000749559"/>
    </source>
</evidence>
<dbReference type="OrthoDB" id="409189at2759"/>
<dbReference type="Pfam" id="PF13537">
    <property type="entry name" value="GATase_7"/>
    <property type="match status" value="1"/>
</dbReference>
<dbReference type="GO" id="GO:0006529">
    <property type="term" value="P:asparagine biosynthetic process"/>
    <property type="evidence" value="ECO:0007669"/>
    <property type="project" value="TreeGrafter"/>
</dbReference>
<dbReference type="EMBL" id="CAIIXF020000007">
    <property type="protein sequence ID" value="CAH1788717.1"/>
    <property type="molecule type" value="Genomic_DNA"/>
</dbReference>
<comment type="caution">
    <text evidence="5">The sequence shown here is derived from an EMBL/GenBank/DDBJ whole genome shotgun (WGS) entry which is preliminary data.</text>
</comment>
<accession>A0A8J1Y4L9</accession>
<proteinExistence type="predicted"/>
<evidence type="ECO:0000256" key="2">
    <source>
        <dbReference type="ARBA" id="ARBA00022741"/>
    </source>
</evidence>
<keyword evidence="3" id="KW-0067">ATP-binding</keyword>
<feature type="non-terminal residue" evidence="5">
    <location>
        <position position="107"/>
    </location>
</feature>
<dbReference type="AlphaFoldDB" id="A0A8J1Y4L9"/>
<protein>
    <recommendedName>
        <fullName evidence="4">Glutamine-dependent asparagine synthetase</fullName>
    </recommendedName>
</protein>
<dbReference type="InterPro" id="IPR017932">
    <property type="entry name" value="GATase_2_dom"/>
</dbReference>
<keyword evidence="6" id="KW-1185">Reference proteome</keyword>
<keyword evidence="2" id="KW-0547">Nucleotide-binding</keyword>
<organism evidence="5 6">
    <name type="scientific">Owenia fusiformis</name>
    <name type="common">Polychaete worm</name>
    <dbReference type="NCBI Taxonomy" id="6347"/>
    <lineage>
        <taxon>Eukaryota</taxon>
        <taxon>Metazoa</taxon>
        <taxon>Spiralia</taxon>
        <taxon>Lophotrochozoa</taxon>
        <taxon>Annelida</taxon>
        <taxon>Polychaeta</taxon>
        <taxon>Sedentaria</taxon>
        <taxon>Canalipalpata</taxon>
        <taxon>Sabellida</taxon>
        <taxon>Oweniida</taxon>
        <taxon>Oweniidae</taxon>
        <taxon>Owenia</taxon>
    </lineage>
</organism>
<dbReference type="InterPro" id="IPR050795">
    <property type="entry name" value="Asn_Synthetase"/>
</dbReference>
<name>A0A8J1Y4L9_OWEFU</name>
<dbReference type="Proteomes" id="UP000749559">
    <property type="component" value="Unassembled WGS sequence"/>
</dbReference>
<evidence type="ECO:0000256" key="4">
    <source>
        <dbReference type="ARBA" id="ARBA00030234"/>
    </source>
</evidence>
<dbReference type="Gene3D" id="3.60.20.10">
    <property type="entry name" value="Glutamine Phosphoribosylpyrophosphate, subunit 1, domain 1"/>
    <property type="match status" value="1"/>
</dbReference>
<evidence type="ECO:0000313" key="5">
    <source>
        <dbReference type="EMBL" id="CAH1788717.1"/>
    </source>
</evidence>
<feature type="non-terminal residue" evidence="5">
    <location>
        <position position="1"/>
    </location>
</feature>
<dbReference type="GO" id="GO:0004066">
    <property type="term" value="F:asparagine synthase (glutamine-hydrolyzing) activity"/>
    <property type="evidence" value="ECO:0007669"/>
    <property type="project" value="TreeGrafter"/>
</dbReference>
<gene>
    <name evidence="5" type="ORF">OFUS_LOCUS14195</name>
</gene>
<evidence type="ECO:0000256" key="1">
    <source>
        <dbReference type="ARBA" id="ARBA00005187"/>
    </source>
</evidence>
<dbReference type="PANTHER" id="PTHR11772">
    <property type="entry name" value="ASPARAGINE SYNTHETASE"/>
    <property type="match status" value="1"/>
</dbReference>
<sequence>DGESILHLYSKGGIEFAAKHLDGVFAFILLDVKERKVFIGRDTFGVRPCFRLLTDDGFLAACSEAKGLMGLSHSLTDHSADIVPFPPGHYETYDLAPTGKVTFNERG</sequence>
<evidence type="ECO:0000256" key="3">
    <source>
        <dbReference type="ARBA" id="ARBA00022840"/>
    </source>
</evidence>
<dbReference type="InterPro" id="IPR029055">
    <property type="entry name" value="Ntn_hydrolases_N"/>
</dbReference>
<dbReference type="GO" id="GO:0005829">
    <property type="term" value="C:cytosol"/>
    <property type="evidence" value="ECO:0007669"/>
    <property type="project" value="TreeGrafter"/>
</dbReference>
<dbReference type="SUPFAM" id="SSF56235">
    <property type="entry name" value="N-terminal nucleophile aminohydrolases (Ntn hydrolases)"/>
    <property type="match status" value="1"/>
</dbReference>
<reference evidence="5" key="1">
    <citation type="submission" date="2022-03" db="EMBL/GenBank/DDBJ databases">
        <authorList>
            <person name="Martin C."/>
        </authorList>
    </citation>
    <scope>NUCLEOTIDE SEQUENCE</scope>
</reference>
<dbReference type="PROSITE" id="PS51278">
    <property type="entry name" value="GATASE_TYPE_2"/>
    <property type="match status" value="1"/>
</dbReference>
<comment type="pathway">
    <text evidence="1">Amino-acid biosynthesis; L-asparagine biosynthesis; L-asparagine from L-aspartate (L-Gln route): step 1/1.</text>
</comment>